<keyword evidence="4" id="KW-1185">Reference proteome</keyword>
<comment type="similarity">
    <text evidence="1">Belongs to the AHA1 family.</text>
</comment>
<evidence type="ECO:0000259" key="2">
    <source>
        <dbReference type="Pfam" id="PF08327"/>
    </source>
</evidence>
<proteinExistence type="inferred from homology"/>
<feature type="domain" description="Activator of Hsp90 ATPase homologue 1/2-like C-terminal" evidence="2">
    <location>
        <begin position="28"/>
        <end position="147"/>
    </location>
</feature>
<evidence type="ECO:0000256" key="1">
    <source>
        <dbReference type="ARBA" id="ARBA00006817"/>
    </source>
</evidence>
<sequence length="186" mass="20727">MEIPSLYGKSEPRGEDSHLLRYELSLPFPKAEVWLAIATPEGLPTWLAEARPFEQREGGAITLRWQNTDEAGNATVAPGRVTAWQPQRLAEYTVDIHGRIRFELEDAPASVGGTLLHFTNEFTGPDNVRLDCLAGWHHHFEYLLEALAGRPADWSGWTLERWRKLRAEYELRGSGDPGEPPGGAGG</sequence>
<protein>
    <submittedName>
        <fullName evidence="3">SRPBCC domain-containing protein</fullName>
    </submittedName>
</protein>
<dbReference type="Pfam" id="PF08327">
    <property type="entry name" value="AHSA1"/>
    <property type="match status" value="1"/>
</dbReference>
<name>A0A9X2LRX0_9ACTN</name>
<reference evidence="3" key="1">
    <citation type="submission" date="2022-06" db="EMBL/GenBank/DDBJ databases">
        <title>WGS of actinobacteria.</title>
        <authorList>
            <person name="Thawai C."/>
        </authorList>
    </citation>
    <scope>NUCLEOTIDE SEQUENCE</scope>
    <source>
        <strain evidence="3">AA8</strain>
    </source>
</reference>
<organism evidence="3 4">
    <name type="scientific">Streptomyces telluris</name>
    <dbReference type="NCBI Taxonomy" id="2720021"/>
    <lineage>
        <taxon>Bacteria</taxon>
        <taxon>Bacillati</taxon>
        <taxon>Actinomycetota</taxon>
        <taxon>Actinomycetes</taxon>
        <taxon>Kitasatosporales</taxon>
        <taxon>Streptomycetaceae</taxon>
        <taxon>Streptomyces</taxon>
    </lineage>
</organism>
<dbReference type="RefSeq" id="WP_168093783.1">
    <property type="nucleotide sequence ID" value="NZ_JAATER010000177.1"/>
</dbReference>
<dbReference type="SUPFAM" id="SSF55961">
    <property type="entry name" value="Bet v1-like"/>
    <property type="match status" value="1"/>
</dbReference>
<dbReference type="InterPro" id="IPR013538">
    <property type="entry name" value="ASHA1/2-like_C"/>
</dbReference>
<dbReference type="InterPro" id="IPR023393">
    <property type="entry name" value="START-like_dom_sf"/>
</dbReference>
<evidence type="ECO:0000313" key="4">
    <source>
        <dbReference type="Proteomes" id="UP001142374"/>
    </source>
</evidence>
<dbReference type="Gene3D" id="3.30.530.20">
    <property type="match status" value="1"/>
</dbReference>
<evidence type="ECO:0000313" key="3">
    <source>
        <dbReference type="EMBL" id="MCQ8774485.1"/>
    </source>
</evidence>
<dbReference type="EMBL" id="JANIID010000045">
    <property type="protein sequence ID" value="MCQ8774485.1"/>
    <property type="molecule type" value="Genomic_DNA"/>
</dbReference>
<accession>A0A9X2LRX0</accession>
<dbReference type="Proteomes" id="UP001142374">
    <property type="component" value="Unassembled WGS sequence"/>
</dbReference>
<gene>
    <name evidence="3" type="ORF">NQU55_32705</name>
</gene>
<comment type="caution">
    <text evidence="3">The sequence shown here is derived from an EMBL/GenBank/DDBJ whole genome shotgun (WGS) entry which is preliminary data.</text>
</comment>
<dbReference type="AlphaFoldDB" id="A0A9X2LRX0"/>